<protein>
    <submittedName>
        <fullName evidence="1">Uncharacterized protein</fullName>
    </submittedName>
</protein>
<reference evidence="1" key="1">
    <citation type="submission" date="2014-12" db="EMBL/GenBank/DDBJ databases">
        <title>Insight into the proteome of Arion vulgaris.</title>
        <authorList>
            <person name="Aradska J."/>
            <person name="Bulat T."/>
            <person name="Smidak R."/>
            <person name="Sarate P."/>
            <person name="Gangsoo J."/>
            <person name="Sialana F."/>
            <person name="Bilban M."/>
            <person name="Lubec G."/>
        </authorList>
    </citation>
    <scope>NUCLEOTIDE SEQUENCE</scope>
    <source>
        <tissue evidence="1">Skin</tissue>
    </source>
</reference>
<accession>A0A0B7ABR1</accession>
<dbReference type="EMBL" id="HACG01030535">
    <property type="protein sequence ID" value="CEK77400.1"/>
    <property type="molecule type" value="Transcribed_RNA"/>
</dbReference>
<evidence type="ECO:0000313" key="1">
    <source>
        <dbReference type="EMBL" id="CEK77400.1"/>
    </source>
</evidence>
<dbReference type="AlphaFoldDB" id="A0A0B7ABR1"/>
<sequence>MYMQASNYYYHNLGDNKIIFNTFSATPFSTKSGPVPHYFLDIISFQGDNF</sequence>
<name>A0A0B7ABR1_9EUPU</name>
<organism evidence="1">
    <name type="scientific">Arion vulgaris</name>
    <dbReference type="NCBI Taxonomy" id="1028688"/>
    <lineage>
        <taxon>Eukaryota</taxon>
        <taxon>Metazoa</taxon>
        <taxon>Spiralia</taxon>
        <taxon>Lophotrochozoa</taxon>
        <taxon>Mollusca</taxon>
        <taxon>Gastropoda</taxon>
        <taxon>Heterobranchia</taxon>
        <taxon>Euthyneura</taxon>
        <taxon>Panpulmonata</taxon>
        <taxon>Eupulmonata</taxon>
        <taxon>Stylommatophora</taxon>
        <taxon>Helicina</taxon>
        <taxon>Arionoidea</taxon>
        <taxon>Arionidae</taxon>
        <taxon>Arion</taxon>
    </lineage>
</organism>
<feature type="non-terminal residue" evidence="1">
    <location>
        <position position="50"/>
    </location>
</feature>
<proteinExistence type="predicted"/>
<gene>
    <name evidence="1" type="primary">ORF104438</name>
</gene>